<proteinExistence type="predicted"/>
<accession>A0A6J7X090</accession>
<evidence type="ECO:0000313" key="1">
    <source>
        <dbReference type="EMBL" id="CAB5221724.1"/>
    </source>
</evidence>
<reference evidence="1" key="1">
    <citation type="submission" date="2020-05" db="EMBL/GenBank/DDBJ databases">
        <authorList>
            <person name="Chiriac C."/>
            <person name="Salcher M."/>
            <person name="Ghai R."/>
            <person name="Kavagutti S V."/>
        </authorList>
    </citation>
    <scope>NUCLEOTIDE SEQUENCE</scope>
</reference>
<dbReference type="EMBL" id="LR798295">
    <property type="protein sequence ID" value="CAB5221724.1"/>
    <property type="molecule type" value="Genomic_DNA"/>
</dbReference>
<sequence>MMTRKDYVAVAEILNSYHLDIEAQVFKDLLSDFQIFFKKDNPNFDRTRFENAVMK</sequence>
<protein>
    <submittedName>
        <fullName evidence="1">Uncharacterized protein</fullName>
    </submittedName>
</protein>
<gene>
    <name evidence="1" type="ORF">UFOVP359_37</name>
</gene>
<organism evidence="1">
    <name type="scientific">uncultured Caudovirales phage</name>
    <dbReference type="NCBI Taxonomy" id="2100421"/>
    <lineage>
        <taxon>Viruses</taxon>
        <taxon>Duplodnaviria</taxon>
        <taxon>Heunggongvirae</taxon>
        <taxon>Uroviricota</taxon>
        <taxon>Caudoviricetes</taxon>
        <taxon>Peduoviridae</taxon>
        <taxon>Maltschvirus</taxon>
        <taxon>Maltschvirus maltsch</taxon>
    </lineage>
</organism>
<name>A0A6J7X090_9CAUD</name>